<protein>
    <submittedName>
        <fullName evidence="1">Uncharacterized protein</fullName>
    </submittedName>
</protein>
<gene>
    <name evidence="1" type="ORF">AM588_10004700</name>
</gene>
<name>A0A0W8D2P0_PHYNI</name>
<accession>A0A0W8D2P0</accession>
<dbReference type="EMBL" id="LNFP01000667">
    <property type="protein sequence ID" value="KUF90650.1"/>
    <property type="molecule type" value="Genomic_DNA"/>
</dbReference>
<reference evidence="1 2" key="1">
    <citation type="submission" date="2015-11" db="EMBL/GenBank/DDBJ databases">
        <title>Genomes and virulence difference between two physiological races of Phytophthora nicotianae.</title>
        <authorList>
            <person name="Liu H."/>
            <person name="Ma X."/>
            <person name="Yu H."/>
            <person name="Fang D."/>
            <person name="Li Y."/>
            <person name="Wang X."/>
            <person name="Wang W."/>
            <person name="Dong Y."/>
            <person name="Xiao B."/>
        </authorList>
    </citation>
    <scope>NUCLEOTIDE SEQUENCE [LARGE SCALE GENOMIC DNA]</scope>
    <source>
        <strain evidence="2">race 1</strain>
    </source>
</reference>
<dbReference type="AlphaFoldDB" id="A0A0W8D2P0"/>
<comment type="caution">
    <text evidence="1">The sequence shown here is derived from an EMBL/GenBank/DDBJ whole genome shotgun (WGS) entry which is preliminary data.</text>
</comment>
<proteinExistence type="predicted"/>
<sequence length="287" mass="33287">MEGNTSKAPKGECATCGKLVSKSNMAKHRKVCGKKKAPKTRKVINRQSYKRHKDKILNKRFEQRVFNRFRRLEVAREQLVTMSNKPLDVEPIPVKKWKPAPSTSLLHGICKDPNLFAFCLNTLRERCRKLYKIGPAYVEWPNSTQEIYDFKLETVTAFNQLKVQLEADTDDLTEEVADGLSDAAYEREMNRIRRAKRDKAEGEATFSHLQDQLRMYRKRVEKHLASVSLHAANFQAKQEKAQALRDEELAKLKKVIEEFESKGPCATYDEFKKSENQRRSNVQPVQE</sequence>
<organism evidence="1 2">
    <name type="scientific">Phytophthora nicotianae</name>
    <name type="common">Potato buckeye rot agent</name>
    <name type="synonym">Phytophthora parasitica</name>
    <dbReference type="NCBI Taxonomy" id="4792"/>
    <lineage>
        <taxon>Eukaryota</taxon>
        <taxon>Sar</taxon>
        <taxon>Stramenopiles</taxon>
        <taxon>Oomycota</taxon>
        <taxon>Peronosporomycetes</taxon>
        <taxon>Peronosporales</taxon>
        <taxon>Peronosporaceae</taxon>
        <taxon>Phytophthora</taxon>
    </lineage>
</organism>
<dbReference type="Proteomes" id="UP000054636">
    <property type="component" value="Unassembled WGS sequence"/>
</dbReference>
<evidence type="ECO:0000313" key="1">
    <source>
        <dbReference type="EMBL" id="KUF90650.1"/>
    </source>
</evidence>
<evidence type="ECO:0000313" key="2">
    <source>
        <dbReference type="Proteomes" id="UP000054636"/>
    </source>
</evidence>